<evidence type="ECO:0000256" key="8">
    <source>
        <dbReference type="ARBA" id="ARBA00022989"/>
    </source>
</evidence>
<keyword evidence="4" id="KW-1003">Cell membrane</keyword>
<dbReference type="InterPro" id="IPR025691">
    <property type="entry name" value="GspL_pp_dom"/>
</dbReference>
<evidence type="ECO:0000256" key="1">
    <source>
        <dbReference type="ARBA" id="ARBA00004377"/>
    </source>
</evidence>
<evidence type="ECO:0000256" key="2">
    <source>
        <dbReference type="ARBA" id="ARBA00005318"/>
    </source>
</evidence>
<dbReference type="Gene3D" id="3.30.1360.100">
    <property type="entry name" value="General secretion pathway protein M, EpsM"/>
    <property type="match status" value="1"/>
</dbReference>
<comment type="caution">
    <text evidence="14">The sequence shown here is derived from an EMBL/GenBank/DDBJ whole genome shotgun (WGS) entry which is preliminary data.</text>
</comment>
<dbReference type="PIRSF" id="PIRSF015761">
    <property type="entry name" value="Protein_L"/>
    <property type="match status" value="1"/>
</dbReference>
<keyword evidence="6 11" id="KW-0812">Transmembrane</keyword>
<dbReference type="Pfam" id="PF12693">
    <property type="entry name" value="GspL_C"/>
    <property type="match status" value="1"/>
</dbReference>
<keyword evidence="8 11" id="KW-1133">Transmembrane helix</keyword>
<dbReference type="Gene3D" id="3.30.420.380">
    <property type="match status" value="1"/>
</dbReference>
<keyword evidence="3 10" id="KW-0813">Transport</keyword>
<evidence type="ECO:0000256" key="10">
    <source>
        <dbReference type="PIRNR" id="PIRNR015761"/>
    </source>
</evidence>
<keyword evidence="5" id="KW-0997">Cell inner membrane</keyword>
<proteinExistence type="inferred from homology"/>
<evidence type="ECO:0000256" key="5">
    <source>
        <dbReference type="ARBA" id="ARBA00022519"/>
    </source>
</evidence>
<evidence type="ECO:0000256" key="6">
    <source>
        <dbReference type="ARBA" id="ARBA00022692"/>
    </source>
</evidence>
<gene>
    <name evidence="14" type="ORF">T9A_00272</name>
</gene>
<organism evidence="14 15">
    <name type="scientific">Alcanivorax jadensis T9</name>
    <dbReference type="NCBI Taxonomy" id="1177181"/>
    <lineage>
        <taxon>Bacteria</taxon>
        <taxon>Pseudomonadati</taxon>
        <taxon>Pseudomonadota</taxon>
        <taxon>Gammaproteobacteria</taxon>
        <taxon>Oceanospirillales</taxon>
        <taxon>Alcanivoracaceae</taxon>
        <taxon>Alcanivorax</taxon>
    </lineage>
</organism>
<feature type="domain" description="GspL cytoplasmic actin-ATPase-like" evidence="12">
    <location>
        <begin position="36"/>
        <end position="146"/>
    </location>
</feature>
<evidence type="ECO:0000256" key="9">
    <source>
        <dbReference type="ARBA" id="ARBA00023136"/>
    </source>
</evidence>
<accession>A0ABR4WH70</accession>
<feature type="transmembrane region" description="Helical" evidence="11">
    <location>
        <begin position="233"/>
        <end position="251"/>
    </location>
</feature>
<keyword evidence="15" id="KW-1185">Reference proteome</keyword>
<evidence type="ECO:0000313" key="14">
    <source>
        <dbReference type="EMBL" id="KGD62952.1"/>
    </source>
</evidence>
<evidence type="ECO:0000256" key="3">
    <source>
        <dbReference type="ARBA" id="ARBA00022448"/>
    </source>
</evidence>
<dbReference type="NCBIfam" id="TIGR01709">
    <property type="entry name" value="typeII_sec_gspL"/>
    <property type="match status" value="1"/>
</dbReference>
<comment type="function">
    <text evidence="10">Inner membrane component of the type II secretion system required for the energy-dependent secretion of extracellular factors such as proteases and toxins from the periplasm.</text>
</comment>
<keyword evidence="7 10" id="KW-0653">Protein transport</keyword>
<protein>
    <recommendedName>
        <fullName evidence="10">Type II secretion system protein L</fullName>
        <shortName evidence="10">T2SS protein L</shortName>
    </recommendedName>
</protein>
<dbReference type="Pfam" id="PF05134">
    <property type="entry name" value="T2SSL"/>
    <property type="match status" value="1"/>
</dbReference>
<evidence type="ECO:0000313" key="15">
    <source>
        <dbReference type="Proteomes" id="UP000029443"/>
    </source>
</evidence>
<comment type="subcellular location">
    <subcellularLocation>
        <location evidence="1">Cell inner membrane</location>
        <topology evidence="1">Single-pass membrane protein</topology>
    </subcellularLocation>
</comment>
<evidence type="ECO:0000256" key="11">
    <source>
        <dbReference type="SAM" id="Phobius"/>
    </source>
</evidence>
<comment type="similarity">
    <text evidence="2 10">Belongs to the GSP L family.</text>
</comment>
<evidence type="ECO:0000259" key="13">
    <source>
        <dbReference type="Pfam" id="PF12693"/>
    </source>
</evidence>
<feature type="domain" description="GspL periplasmic" evidence="13">
    <location>
        <begin position="227"/>
        <end position="379"/>
    </location>
</feature>
<evidence type="ECO:0000259" key="12">
    <source>
        <dbReference type="Pfam" id="PF05134"/>
    </source>
</evidence>
<dbReference type="Proteomes" id="UP000029443">
    <property type="component" value="Unassembled WGS sequence"/>
</dbReference>
<dbReference type="InterPro" id="IPR024230">
    <property type="entry name" value="GspL_cyto_dom"/>
</dbReference>
<dbReference type="SUPFAM" id="SSF53067">
    <property type="entry name" value="Actin-like ATPase domain"/>
    <property type="match status" value="1"/>
</dbReference>
<dbReference type="EMBL" id="ARXU01000001">
    <property type="protein sequence ID" value="KGD62952.1"/>
    <property type="molecule type" value="Genomic_DNA"/>
</dbReference>
<dbReference type="InterPro" id="IPR043129">
    <property type="entry name" value="ATPase_NBD"/>
</dbReference>
<dbReference type="InterPro" id="IPR007812">
    <property type="entry name" value="T2SS_protein-GspL"/>
</dbReference>
<sequence>MEGRISVADAPLIYLAGAGETEWQPDNPVLYQSRNGETVQWLALGEALAACQGSNVSVVVSVSCARLTHVTLSRKQARHLQRVLPYLLEEQLLDNPDDLWFVSRKGSGDDYQVSAVRRELITNLKQWAGEAGAHLASLQVDADCLQAMLPLTADLGNGQQLLLIDREQGLVIDEDQQEAFAPLLGDSLDQARQVDLQALFTDLRHRHGQELLTGPYMPRQTRRESALLGPWRPVAYLAAAVFLVAVVAVWVQQWRYQQAADAALAQAKNRYEQLFPGDKATSALNRQFQGRLARLGGGADGGGAAFFPLLAPVAQVLKDMKMEPKRLQYDQRQNVLLVDVGAKDYAQLEALQNAIRKQGGNASIANYRNGAQGVSARIKVEQPG</sequence>
<evidence type="ECO:0000256" key="7">
    <source>
        <dbReference type="ARBA" id="ARBA00022927"/>
    </source>
</evidence>
<name>A0ABR4WH70_9GAMM</name>
<keyword evidence="9 11" id="KW-0472">Membrane</keyword>
<evidence type="ECO:0000256" key="4">
    <source>
        <dbReference type="ARBA" id="ARBA00022475"/>
    </source>
</evidence>
<reference evidence="14 15" key="1">
    <citation type="submission" date="2012-09" db="EMBL/GenBank/DDBJ databases">
        <title>Genome Sequence of alkane-degrading Bacterium Alcanivorax jadensis T9.</title>
        <authorList>
            <person name="Lai Q."/>
            <person name="Shao Z."/>
        </authorList>
    </citation>
    <scope>NUCLEOTIDE SEQUENCE [LARGE SCALE GENOMIC DNA]</scope>
    <source>
        <strain evidence="14 15">T9</strain>
    </source>
</reference>